<evidence type="ECO:0000313" key="2">
    <source>
        <dbReference type="Proteomes" id="UP000187412"/>
    </source>
</evidence>
<organism evidence="1 2">
    <name type="scientific">Paenibacillus borealis</name>
    <dbReference type="NCBI Taxonomy" id="160799"/>
    <lineage>
        <taxon>Bacteria</taxon>
        <taxon>Bacillati</taxon>
        <taxon>Bacillota</taxon>
        <taxon>Bacilli</taxon>
        <taxon>Bacillales</taxon>
        <taxon>Paenibacillaceae</taxon>
        <taxon>Paenibacillus</taxon>
    </lineage>
</organism>
<keyword evidence="2" id="KW-1185">Reference proteome</keyword>
<proteinExistence type="predicted"/>
<gene>
    <name evidence="1" type="ORF">BSK56_31985</name>
</gene>
<dbReference type="EMBL" id="MPTB01000077">
    <property type="protein sequence ID" value="OMD36695.1"/>
    <property type="molecule type" value="Genomic_DNA"/>
</dbReference>
<dbReference type="Proteomes" id="UP000187412">
    <property type="component" value="Unassembled WGS sequence"/>
</dbReference>
<protein>
    <submittedName>
        <fullName evidence="1">Uncharacterized protein</fullName>
    </submittedName>
</protein>
<comment type="caution">
    <text evidence="1">The sequence shown here is derived from an EMBL/GenBank/DDBJ whole genome shotgun (WGS) entry which is preliminary data.</text>
</comment>
<reference evidence="1 2" key="1">
    <citation type="submission" date="2016-10" db="EMBL/GenBank/DDBJ databases">
        <title>Paenibacillus species isolates.</title>
        <authorList>
            <person name="Beno S.M."/>
        </authorList>
    </citation>
    <scope>NUCLEOTIDE SEQUENCE [LARGE SCALE GENOMIC DNA]</scope>
    <source>
        <strain evidence="1 2">FSL H7-0744</strain>
    </source>
</reference>
<name>A0ABX3GT67_PAEBO</name>
<accession>A0ABX3GT67</accession>
<evidence type="ECO:0000313" key="1">
    <source>
        <dbReference type="EMBL" id="OMD36695.1"/>
    </source>
</evidence>
<sequence length="59" mass="6494">MQKGFFRKHWQISYRPNTIASLTNQVLVGLAQGTALFMAAGDGFDVKFVGSHEPNLANL</sequence>